<sequence>MWIGWLEADLLLGDVHSLKEKRGYVRPLVAELGRRFSIAVAEVDHLDLHRRTGVGVSCVAADARHVREVIDGVERFLAERPEFELLSVRTGLVSSTDD</sequence>
<dbReference type="AlphaFoldDB" id="A0A1X9LQ39"/>
<keyword evidence="2" id="KW-1185">Reference proteome</keyword>
<accession>A0A1X9LQ39</accession>
<protein>
    <submittedName>
        <fullName evidence="1">Uncharacterized protein</fullName>
    </submittedName>
</protein>
<dbReference type="PANTHER" id="PTHR36441">
    <property type="entry name" value="HYPOTHETICAL CYTOSOLIC PROTEIN"/>
    <property type="match status" value="1"/>
</dbReference>
<organism evidence="1 2">
    <name type="scientific">Cnuibacter physcomitrellae</name>
    <dbReference type="NCBI Taxonomy" id="1619308"/>
    <lineage>
        <taxon>Bacteria</taxon>
        <taxon>Bacillati</taxon>
        <taxon>Actinomycetota</taxon>
        <taxon>Actinomycetes</taxon>
        <taxon>Micrococcales</taxon>
        <taxon>Microbacteriaceae</taxon>
        <taxon>Cnuibacter</taxon>
    </lineage>
</organism>
<gene>
    <name evidence="1" type="ORF">B5808_16085</name>
</gene>
<reference evidence="1 2" key="1">
    <citation type="submission" date="2017-04" db="EMBL/GenBank/DDBJ databases">
        <authorList>
            <person name="Afonso C.L."/>
            <person name="Miller P.J."/>
            <person name="Scott M.A."/>
            <person name="Spackman E."/>
            <person name="Goraichik I."/>
            <person name="Dimitrov K.M."/>
            <person name="Suarez D.L."/>
            <person name="Swayne D.E."/>
        </authorList>
    </citation>
    <scope>NUCLEOTIDE SEQUENCE [LARGE SCALE GENOMIC DNA]</scope>
    <source>
        <strain evidence="2">XA(T)</strain>
    </source>
</reference>
<dbReference type="SUPFAM" id="SSF103007">
    <property type="entry name" value="Hypothetical protein TT1725"/>
    <property type="match status" value="1"/>
</dbReference>
<evidence type="ECO:0000313" key="1">
    <source>
        <dbReference type="EMBL" id="ARJ06572.1"/>
    </source>
</evidence>
<dbReference type="STRING" id="1619308.B5808_16085"/>
<dbReference type="Pfam" id="PF04456">
    <property type="entry name" value="DUF503"/>
    <property type="match status" value="1"/>
</dbReference>
<dbReference type="Gene3D" id="3.30.70.1120">
    <property type="entry name" value="TT1725-like"/>
    <property type="match status" value="1"/>
</dbReference>
<dbReference type="PANTHER" id="PTHR36441:SF1">
    <property type="entry name" value="DUF503 DOMAIN-CONTAINING PROTEIN"/>
    <property type="match status" value="1"/>
</dbReference>
<dbReference type="KEGG" id="cphy:B5808_16085"/>
<dbReference type="EMBL" id="CP020715">
    <property type="protein sequence ID" value="ARJ06572.1"/>
    <property type="molecule type" value="Genomic_DNA"/>
</dbReference>
<dbReference type="Proteomes" id="UP000192775">
    <property type="component" value="Chromosome"/>
</dbReference>
<dbReference type="InterPro" id="IPR036746">
    <property type="entry name" value="TT1725-like_sf"/>
</dbReference>
<name>A0A1X9LQ39_9MICO</name>
<dbReference type="RefSeq" id="WP_085020710.1">
    <property type="nucleotide sequence ID" value="NZ_BMHD01000001.1"/>
</dbReference>
<evidence type="ECO:0000313" key="2">
    <source>
        <dbReference type="Proteomes" id="UP000192775"/>
    </source>
</evidence>
<dbReference type="InterPro" id="IPR007546">
    <property type="entry name" value="DUF503"/>
</dbReference>
<proteinExistence type="predicted"/>